<gene>
    <name evidence="7" type="ORF">SDENCHOL_20013</name>
</gene>
<comment type="subcellular location">
    <subcellularLocation>
        <location evidence="1">Membrane</location>
        <topology evidence="1">Single-pass membrane protein</topology>
    </subcellularLocation>
</comment>
<dbReference type="GO" id="GO:0016020">
    <property type="term" value="C:membrane"/>
    <property type="evidence" value="ECO:0007669"/>
    <property type="project" value="UniProtKB-SubCell"/>
</dbReference>
<evidence type="ECO:0000256" key="1">
    <source>
        <dbReference type="ARBA" id="ARBA00004167"/>
    </source>
</evidence>
<dbReference type="GO" id="GO:0015628">
    <property type="term" value="P:protein secretion by the type II secretion system"/>
    <property type="evidence" value="ECO:0007669"/>
    <property type="project" value="InterPro"/>
</dbReference>
<dbReference type="PRINTS" id="PR00885">
    <property type="entry name" value="BCTERIALGSPH"/>
</dbReference>
<dbReference type="RefSeq" id="WP_154716563.1">
    <property type="nucleotide sequence ID" value="NZ_LT837803.1"/>
</dbReference>
<keyword evidence="8" id="KW-1185">Reference proteome</keyword>
<dbReference type="NCBIfam" id="TIGR02532">
    <property type="entry name" value="IV_pilin_GFxxxE"/>
    <property type="match status" value="1"/>
</dbReference>
<dbReference type="Pfam" id="PF07963">
    <property type="entry name" value="N_methyl"/>
    <property type="match status" value="1"/>
</dbReference>
<keyword evidence="5 6" id="KW-0472">Membrane</keyword>
<dbReference type="InterPro" id="IPR002416">
    <property type="entry name" value="T2SS_protein-GspH"/>
</dbReference>
<keyword evidence="2" id="KW-0488">Methylation</keyword>
<reference evidence="7" key="1">
    <citation type="submission" date="2017-03" db="EMBL/GenBank/DDBJ databases">
        <authorList>
            <consortium name="AG Boll"/>
        </authorList>
    </citation>
    <scope>NUCLEOTIDE SEQUENCE [LARGE SCALE GENOMIC DNA]</scope>
    <source>
        <strain evidence="7">Chol</strain>
    </source>
</reference>
<protein>
    <submittedName>
        <fullName evidence="7">Type II secretion system protein H</fullName>
    </submittedName>
</protein>
<proteinExistence type="predicted"/>
<keyword evidence="4 6" id="KW-1133">Transmembrane helix</keyword>
<dbReference type="GO" id="GO:0015627">
    <property type="term" value="C:type II protein secretion system complex"/>
    <property type="evidence" value="ECO:0007669"/>
    <property type="project" value="InterPro"/>
</dbReference>
<dbReference type="Proteomes" id="UP000242886">
    <property type="component" value="Chromosome SDENCHOL"/>
</dbReference>
<dbReference type="AlphaFoldDB" id="A0A7Z7MV81"/>
<dbReference type="InterPro" id="IPR045584">
    <property type="entry name" value="Pilin-like"/>
</dbReference>
<name>A0A7Z7MV81_9PROT</name>
<dbReference type="EMBL" id="LT837803">
    <property type="protein sequence ID" value="SMB25917.1"/>
    <property type="molecule type" value="Genomic_DNA"/>
</dbReference>
<feature type="transmembrane region" description="Helical" evidence="6">
    <location>
        <begin position="6"/>
        <end position="27"/>
    </location>
</feature>
<evidence type="ECO:0000313" key="8">
    <source>
        <dbReference type="Proteomes" id="UP000242886"/>
    </source>
</evidence>
<organism evidence="7 8">
    <name type="scientific">Sterolibacterium denitrificans</name>
    <dbReference type="NCBI Taxonomy" id="157592"/>
    <lineage>
        <taxon>Bacteria</taxon>
        <taxon>Pseudomonadati</taxon>
        <taxon>Pseudomonadota</taxon>
        <taxon>Betaproteobacteria</taxon>
        <taxon>Nitrosomonadales</taxon>
        <taxon>Sterolibacteriaceae</taxon>
        <taxon>Sterolibacterium</taxon>
    </lineage>
</organism>
<dbReference type="InterPro" id="IPR012902">
    <property type="entry name" value="N_methyl_site"/>
</dbReference>
<evidence type="ECO:0000256" key="6">
    <source>
        <dbReference type="SAM" id="Phobius"/>
    </source>
</evidence>
<dbReference type="PROSITE" id="PS00409">
    <property type="entry name" value="PROKAR_NTER_METHYL"/>
    <property type="match status" value="1"/>
</dbReference>
<evidence type="ECO:0000256" key="4">
    <source>
        <dbReference type="ARBA" id="ARBA00022989"/>
    </source>
</evidence>
<evidence type="ECO:0000256" key="5">
    <source>
        <dbReference type="ARBA" id="ARBA00023136"/>
    </source>
</evidence>
<accession>A0A7Z7MV81</accession>
<evidence type="ECO:0000313" key="7">
    <source>
        <dbReference type="EMBL" id="SMB25917.1"/>
    </source>
</evidence>
<evidence type="ECO:0000256" key="2">
    <source>
        <dbReference type="ARBA" id="ARBA00022481"/>
    </source>
</evidence>
<keyword evidence="3 6" id="KW-0812">Transmembrane</keyword>
<dbReference type="Gene3D" id="3.55.40.10">
    <property type="entry name" value="minor pseudopilin epsh domain"/>
    <property type="match status" value="1"/>
</dbReference>
<dbReference type="SUPFAM" id="SSF54523">
    <property type="entry name" value="Pili subunits"/>
    <property type="match status" value="1"/>
</dbReference>
<evidence type="ECO:0000256" key="3">
    <source>
        <dbReference type="ARBA" id="ARBA00022692"/>
    </source>
</evidence>
<sequence length="165" mass="18073">MQQRGFTLIEMLVVLVIIGILSTAVALSISPSPRRLLDAEAVRLASLLESANAEALAGQRRLAWTMHEHDNGYDFLLADDALTTTPRWLPVGMDDRFRSRRLDDEVRISHVEVDGQALAAGELLIFRRGDPPLFRIILSAGKDRTVATSTVLGLPSGRVTVTDGK</sequence>